<dbReference type="PROSITE" id="PS51257">
    <property type="entry name" value="PROKAR_LIPOPROTEIN"/>
    <property type="match status" value="1"/>
</dbReference>
<dbReference type="Proteomes" id="UP000573599">
    <property type="component" value="Unassembled WGS sequence"/>
</dbReference>
<sequence length="446" mass="46867">MSRPASFRGSRPGRVATAGAAVALLVGVLAGCSSSKPPTGGTSSTSLSSQQNAPQPSVAREDALAALLARRAAAVRAHDRRAFAATLDDPSSGFGLRQLAQFDALRQLPLGTFSYGTPEPAPALGAARAAQVGPDAWVSRVAGRYSLAGFDTATREFESYFTVVRRGTAWRLADDTDGGTQVQLWDLPHFAVIRSATTLVVGSGPRSRLLPYLALGNLAVPRVDAVWTPHWNHRVVLVVPGTAAQMAEQVGQDKGQVSQVAAVTDGPFDVQGRAGADRVVVNPSAFASLVTRGRQVVITHETTHVAIRSSTNRPVPLWLSEGMADFVGYRDVGATRTQVAAALLAKVRSGTGPTALPSAADFDPSRTTIAPSYNAAWLAVNRIVDRYGLAALVRFYLAVATTRDPSSAAGSDPDANVAKAFMTVLHTTQAAFTTQWLVYLRSLAAG</sequence>
<evidence type="ECO:0000313" key="2">
    <source>
        <dbReference type="EMBL" id="NYG05601.1"/>
    </source>
</evidence>
<feature type="region of interest" description="Disordered" evidence="1">
    <location>
        <begin position="35"/>
        <end position="58"/>
    </location>
</feature>
<dbReference type="EMBL" id="JACCAB010000001">
    <property type="protein sequence ID" value="NYG05601.1"/>
    <property type="molecule type" value="Genomic_DNA"/>
</dbReference>
<dbReference type="RefSeq" id="WP_179420202.1">
    <property type="nucleotide sequence ID" value="NZ_JACCAB010000001.1"/>
</dbReference>
<protein>
    <submittedName>
        <fullName evidence="2">Uncharacterized protein</fullName>
    </submittedName>
</protein>
<feature type="compositionally biased region" description="Low complexity" evidence="1">
    <location>
        <begin position="35"/>
        <end position="49"/>
    </location>
</feature>
<accession>A0A852WDY2</accession>
<comment type="caution">
    <text evidence="2">The sequence shown here is derived from an EMBL/GenBank/DDBJ whole genome shotgun (WGS) entry which is preliminary data.</text>
</comment>
<evidence type="ECO:0000256" key="1">
    <source>
        <dbReference type="SAM" id="MobiDB-lite"/>
    </source>
</evidence>
<gene>
    <name evidence="2" type="ORF">BJ986_000088</name>
</gene>
<evidence type="ECO:0000313" key="3">
    <source>
        <dbReference type="Proteomes" id="UP000573599"/>
    </source>
</evidence>
<proteinExistence type="predicted"/>
<name>A0A852WDY2_9MICO</name>
<dbReference type="AlphaFoldDB" id="A0A852WDY2"/>
<reference evidence="2 3" key="1">
    <citation type="submission" date="2020-07" db="EMBL/GenBank/DDBJ databases">
        <title>Sequencing the genomes of 1000 actinobacteria strains.</title>
        <authorList>
            <person name="Klenk H.-P."/>
        </authorList>
    </citation>
    <scope>NUCLEOTIDE SEQUENCE [LARGE SCALE GENOMIC DNA]</scope>
    <source>
        <strain evidence="2 3">DSM 23987</strain>
    </source>
</reference>
<organism evidence="2 3">
    <name type="scientific">Pedococcus badiiscoriae</name>
    <dbReference type="NCBI Taxonomy" id="642776"/>
    <lineage>
        <taxon>Bacteria</taxon>
        <taxon>Bacillati</taxon>
        <taxon>Actinomycetota</taxon>
        <taxon>Actinomycetes</taxon>
        <taxon>Micrococcales</taxon>
        <taxon>Intrasporangiaceae</taxon>
        <taxon>Pedococcus</taxon>
    </lineage>
</organism>
<keyword evidence="3" id="KW-1185">Reference proteome</keyword>